<dbReference type="Gene3D" id="1.10.10.60">
    <property type="entry name" value="Homeodomain-like"/>
    <property type="match status" value="1"/>
</dbReference>
<keyword evidence="16" id="KW-1185">Reference proteome</keyword>
<gene>
    <name evidence="15" type="ORF">SG34_029350</name>
</gene>
<dbReference type="PROSITE" id="PS50110">
    <property type="entry name" value="RESPONSE_REGULATORY"/>
    <property type="match status" value="1"/>
</dbReference>
<dbReference type="Gene3D" id="2.130.10.10">
    <property type="entry name" value="YVTN repeat-like/Quinoprotein amine dehydrogenase"/>
    <property type="match status" value="4"/>
</dbReference>
<dbReference type="EC" id="2.7.13.3" evidence="2"/>
<keyword evidence="11" id="KW-0812">Transmembrane</keyword>
<feature type="modified residue" description="4-aspartylphosphate" evidence="9">
    <location>
        <position position="1200"/>
    </location>
</feature>
<dbReference type="Pfam" id="PF00072">
    <property type="entry name" value="Response_reg"/>
    <property type="match status" value="1"/>
</dbReference>
<dbReference type="SUPFAM" id="SSF52172">
    <property type="entry name" value="CheY-like"/>
    <property type="match status" value="1"/>
</dbReference>
<dbReference type="SMART" id="SM00387">
    <property type="entry name" value="HATPase_c"/>
    <property type="match status" value="1"/>
</dbReference>
<dbReference type="Gene3D" id="2.60.40.10">
    <property type="entry name" value="Immunoglobulins"/>
    <property type="match status" value="1"/>
</dbReference>
<dbReference type="SUPFAM" id="SSF47384">
    <property type="entry name" value="Homodimeric domain of signal transducing histidine kinase"/>
    <property type="match status" value="1"/>
</dbReference>
<dbReference type="KEGG" id="tvd:SG34_029350"/>
<dbReference type="InterPro" id="IPR003594">
    <property type="entry name" value="HATPase_dom"/>
</dbReference>
<dbReference type="InterPro" id="IPR018060">
    <property type="entry name" value="HTH_AraC"/>
</dbReference>
<dbReference type="InterPro" id="IPR036890">
    <property type="entry name" value="HATPase_C_sf"/>
</dbReference>
<evidence type="ECO:0000259" key="13">
    <source>
        <dbReference type="PROSITE" id="PS50109"/>
    </source>
</evidence>
<keyword evidence="6" id="KW-0805">Transcription regulation</keyword>
<dbReference type="CDD" id="cd00075">
    <property type="entry name" value="HATPase"/>
    <property type="match status" value="1"/>
</dbReference>
<dbReference type="FunFam" id="3.30.565.10:FF:000006">
    <property type="entry name" value="Sensor histidine kinase WalK"/>
    <property type="match status" value="1"/>
</dbReference>
<evidence type="ECO:0000256" key="10">
    <source>
        <dbReference type="SAM" id="MobiDB-lite"/>
    </source>
</evidence>
<keyword evidence="4" id="KW-0808">Transferase</keyword>
<dbReference type="InterPro" id="IPR011123">
    <property type="entry name" value="Y_Y_Y"/>
</dbReference>
<dbReference type="GO" id="GO:0000155">
    <property type="term" value="F:phosphorelay sensor kinase activity"/>
    <property type="evidence" value="ECO:0007669"/>
    <property type="project" value="InterPro"/>
</dbReference>
<dbReference type="Gene3D" id="3.30.565.10">
    <property type="entry name" value="Histidine kinase-like ATPase, C-terminal domain"/>
    <property type="match status" value="1"/>
</dbReference>
<name>A0AAF0C9K5_9GAMM</name>
<keyword evidence="11" id="KW-1133">Transmembrane helix</keyword>
<dbReference type="CDD" id="cd00082">
    <property type="entry name" value="HisKA"/>
    <property type="match status" value="1"/>
</dbReference>
<keyword evidence="3 9" id="KW-0597">Phosphoprotein</keyword>
<dbReference type="Pfam" id="PF00512">
    <property type="entry name" value="HisKA"/>
    <property type="match status" value="1"/>
</dbReference>
<dbReference type="CDD" id="cd00156">
    <property type="entry name" value="REC"/>
    <property type="match status" value="1"/>
</dbReference>
<dbReference type="InterPro" id="IPR018062">
    <property type="entry name" value="HTH_AraC-typ_CS"/>
</dbReference>
<dbReference type="EMBL" id="CP059733">
    <property type="protein sequence ID" value="WDE05340.1"/>
    <property type="molecule type" value="Genomic_DNA"/>
</dbReference>
<dbReference type="Pfam" id="PF07494">
    <property type="entry name" value="Reg_prop"/>
    <property type="match status" value="7"/>
</dbReference>
<dbReference type="InterPro" id="IPR009057">
    <property type="entry name" value="Homeodomain-like_sf"/>
</dbReference>
<dbReference type="PANTHER" id="PTHR43547">
    <property type="entry name" value="TWO-COMPONENT HISTIDINE KINASE"/>
    <property type="match status" value="1"/>
</dbReference>
<evidence type="ECO:0000259" key="12">
    <source>
        <dbReference type="PROSITE" id="PS01124"/>
    </source>
</evidence>
<feature type="domain" description="Histidine kinase" evidence="13">
    <location>
        <begin position="877"/>
        <end position="1093"/>
    </location>
</feature>
<dbReference type="PANTHER" id="PTHR43547:SF2">
    <property type="entry name" value="HYBRID SIGNAL TRANSDUCTION HISTIDINE KINASE C"/>
    <property type="match status" value="1"/>
</dbReference>
<dbReference type="SUPFAM" id="SSF46689">
    <property type="entry name" value="Homeodomain-like"/>
    <property type="match status" value="1"/>
</dbReference>
<organism evidence="15 16">
    <name type="scientific">Thalassomonas viridans</name>
    <dbReference type="NCBI Taxonomy" id="137584"/>
    <lineage>
        <taxon>Bacteria</taxon>
        <taxon>Pseudomonadati</taxon>
        <taxon>Pseudomonadota</taxon>
        <taxon>Gammaproteobacteria</taxon>
        <taxon>Alteromonadales</taxon>
        <taxon>Colwelliaceae</taxon>
        <taxon>Thalassomonas</taxon>
    </lineage>
</organism>
<protein>
    <recommendedName>
        <fullName evidence="2">histidine kinase</fullName>
        <ecNumber evidence="2">2.7.13.3</ecNumber>
    </recommendedName>
</protein>
<dbReference type="Gene3D" id="3.40.50.2300">
    <property type="match status" value="1"/>
</dbReference>
<feature type="domain" description="Response regulatory" evidence="14">
    <location>
        <begin position="1152"/>
        <end position="1267"/>
    </location>
</feature>
<dbReference type="InterPro" id="IPR011110">
    <property type="entry name" value="Reg_prop"/>
</dbReference>
<evidence type="ECO:0000256" key="11">
    <source>
        <dbReference type="SAM" id="Phobius"/>
    </source>
</evidence>
<evidence type="ECO:0000256" key="6">
    <source>
        <dbReference type="ARBA" id="ARBA00023015"/>
    </source>
</evidence>
<evidence type="ECO:0000256" key="7">
    <source>
        <dbReference type="ARBA" id="ARBA00023125"/>
    </source>
</evidence>
<dbReference type="SMART" id="SM00388">
    <property type="entry name" value="HisKA"/>
    <property type="match status" value="1"/>
</dbReference>
<evidence type="ECO:0000259" key="14">
    <source>
        <dbReference type="PROSITE" id="PS50110"/>
    </source>
</evidence>
<dbReference type="Gene3D" id="1.10.287.130">
    <property type="match status" value="1"/>
</dbReference>
<evidence type="ECO:0000256" key="5">
    <source>
        <dbReference type="ARBA" id="ARBA00022777"/>
    </source>
</evidence>
<feature type="transmembrane region" description="Helical" evidence="11">
    <location>
        <begin position="830"/>
        <end position="852"/>
    </location>
</feature>
<reference evidence="15 16" key="1">
    <citation type="journal article" date="2015" name="Genome Announc.">
        <title>Draft Genome Sequences of Marine Isolates of Thalassomonas viridans and Thalassomonas actiniarum.</title>
        <authorList>
            <person name="Olonade I."/>
            <person name="van Zyl L.J."/>
            <person name="Trindade M."/>
        </authorList>
    </citation>
    <scope>NUCLEOTIDE SEQUENCE [LARGE SCALE GENOMIC DNA]</scope>
    <source>
        <strain evidence="15 16">XOM25</strain>
    </source>
</reference>
<reference evidence="15 16" key="2">
    <citation type="journal article" date="2022" name="Mar. Drugs">
        <title>Bioassay-Guided Fractionation Leads to the Detection of Cholic Acid Generated by the Rare Thalassomonas sp.</title>
        <authorList>
            <person name="Pheiffer F."/>
            <person name="Schneider Y.K."/>
            <person name="Hansen E.H."/>
            <person name="Andersen J.H."/>
            <person name="Isaksson J."/>
            <person name="Busche T."/>
            <person name="R C."/>
            <person name="Kalinowski J."/>
            <person name="Zyl L.V."/>
            <person name="Trindade M."/>
        </authorList>
    </citation>
    <scope>NUCLEOTIDE SEQUENCE [LARGE SCALE GENOMIC DNA]</scope>
    <source>
        <strain evidence="15 16">XOM25</strain>
    </source>
</reference>
<dbReference type="Pfam" id="PF07495">
    <property type="entry name" value="Y_Y_Y"/>
    <property type="match status" value="1"/>
</dbReference>
<evidence type="ECO:0000256" key="2">
    <source>
        <dbReference type="ARBA" id="ARBA00012438"/>
    </source>
</evidence>
<keyword evidence="8" id="KW-0804">Transcription</keyword>
<dbReference type="InterPro" id="IPR036097">
    <property type="entry name" value="HisK_dim/P_sf"/>
</dbReference>
<evidence type="ECO:0000256" key="8">
    <source>
        <dbReference type="ARBA" id="ARBA00023163"/>
    </source>
</evidence>
<dbReference type="InterPro" id="IPR004358">
    <property type="entry name" value="Sig_transdc_His_kin-like_C"/>
</dbReference>
<dbReference type="PROSITE" id="PS50109">
    <property type="entry name" value="HIS_KIN"/>
    <property type="match status" value="1"/>
</dbReference>
<dbReference type="Proteomes" id="UP000032352">
    <property type="component" value="Chromosome"/>
</dbReference>
<keyword evidence="7" id="KW-0238">DNA-binding</keyword>
<dbReference type="PROSITE" id="PS01124">
    <property type="entry name" value="HTH_ARAC_FAMILY_2"/>
    <property type="match status" value="1"/>
</dbReference>
<dbReference type="GO" id="GO:0003700">
    <property type="term" value="F:DNA-binding transcription factor activity"/>
    <property type="evidence" value="ECO:0007669"/>
    <property type="project" value="InterPro"/>
</dbReference>
<feature type="region of interest" description="Disordered" evidence="10">
    <location>
        <begin position="1093"/>
        <end position="1118"/>
    </location>
</feature>
<evidence type="ECO:0000313" key="15">
    <source>
        <dbReference type="EMBL" id="WDE05340.1"/>
    </source>
</evidence>
<dbReference type="SUPFAM" id="SSF63829">
    <property type="entry name" value="Calcium-dependent phosphotriesterase"/>
    <property type="match status" value="3"/>
</dbReference>
<proteinExistence type="predicted"/>
<dbReference type="GO" id="GO:0005886">
    <property type="term" value="C:plasma membrane"/>
    <property type="evidence" value="ECO:0007669"/>
    <property type="project" value="UniProtKB-ARBA"/>
</dbReference>
<evidence type="ECO:0000256" key="9">
    <source>
        <dbReference type="PROSITE-ProRule" id="PRU00169"/>
    </source>
</evidence>
<dbReference type="PROSITE" id="PS00041">
    <property type="entry name" value="HTH_ARAC_FAMILY_1"/>
    <property type="match status" value="1"/>
</dbReference>
<dbReference type="Pfam" id="PF12833">
    <property type="entry name" value="HTH_18"/>
    <property type="match status" value="1"/>
</dbReference>
<dbReference type="InterPro" id="IPR003661">
    <property type="entry name" value="HisK_dim/P_dom"/>
</dbReference>
<dbReference type="InterPro" id="IPR001789">
    <property type="entry name" value="Sig_transdc_resp-reg_receiver"/>
</dbReference>
<keyword evidence="5" id="KW-0418">Kinase</keyword>
<dbReference type="GO" id="GO:0043565">
    <property type="term" value="F:sequence-specific DNA binding"/>
    <property type="evidence" value="ECO:0007669"/>
    <property type="project" value="InterPro"/>
</dbReference>
<accession>A0AAF0C9K5</accession>
<keyword evidence="11" id="KW-0472">Membrane</keyword>
<dbReference type="Pfam" id="PF02518">
    <property type="entry name" value="HATPase_c"/>
    <property type="match status" value="1"/>
</dbReference>
<dbReference type="SMART" id="SM00448">
    <property type="entry name" value="REC"/>
    <property type="match status" value="1"/>
</dbReference>
<dbReference type="SMART" id="SM00342">
    <property type="entry name" value="HTH_ARAC"/>
    <property type="match status" value="1"/>
</dbReference>
<dbReference type="PRINTS" id="PR00344">
    <property type="entry name" value="BCTRLSENSOR"/>
</dbReference>
<evidence type="ECO:0000256" key="4">
    <source>
        <dbReference type="ARBA" id="ARBA00022679"/>
    </source>
</evidence>
<comment type="catalytic activity">
    <reaction evidence="1">
        <text>ATP + protein L-histidine = ADP + protein N-phospho-L-histidine.</text>
        <dbReference type="EC" id="2.7.13.3"/>
    </reaction>
</comment>
<dbReference type="SUPFAM" id="SSF55874">
    <property type="entry name" value="ATPase domain of HSP90 chaperone/DNA topoisomerase II/histidine kinase"/>
    <property type="match status" value="1"/>
</dbReference>
<evidence type="ECO:0000313" key="16">
    <source>
        <dbReference type="Proteomes" id="UP000032352"/>
    </source>
</evidence>
<dbReference type="InterPro" id="IPR011006">
    <property type="entry name" value="CheY-like_superfamily"/>
</dbReference>
<sequence length="1433" mass="160318">MRKPDRISLYLLKILVGILSCFSVIYGAHGSDAAATPSYLPANEQQSYFENYSMEQGLVQNSILAIYKDNIGFMWFATHEGLSRFDGSSFVTFQHQTDNKNSLSNNNIRALTGTKEGQLWIGTYGGGLNLLDQKTNQFSHFTFDKNNPDSLSDNRVNALFIDSQQRLWIGTSNGGLNLLVDTDEGIKFKRYRAADHPGLLTDSIWSIAEDNAGRIWIGTDGGGLSILTPESGSFLNLSNNAEDPFSLSSNSVKTIFKDHSGVMWLGTHEGGLNRYNSQRNNFSHYRLLPGDKHPEKSRAVNNSLNNDNVQVIYEDKQQRLWVGTDAGLNIFSPDRQVIKSIKSASNRAGSLSHDRISAIYQDEEAILWIGTIAGLDKLKSDQLKFHHIKLSKNPLDDEKVITRFAEQADGSFIVATHGAGLSIYNDKTNPTKPFPQNKHLSDPRIISLLIDHDDNIWIGTRSAGLNVYNKQNDEMSYYLHQAGNPDSLLTDNIYDLFEDNEHNIWIASYKGGLSKLSPDRKTFKHYQAASGDNAGLCSDRILDIYQDSLGLLWLASENGLMKLDPKTDKINCFQHDENIKKSLSSNTIMAIFENSQGDFLLGTLGGGLNIWQKKHRLNNINHFSAITVSDGLLSNSILGIQEDEENNLWLSSKKGLTRLKQDNLIFDHFTPNDGLQSYDYFFSSTLKSSQGKLIFGGKNGFNIFTPEAITTNNKTAKVVLTNILKLHQPLASFKPYEQMRSVDFNYDDHLIAFDFIGLNYSSQKNIRYKYKLVGFDNEWVESGSHHRATYTNLPPGEYVFKVKSANGNGVWSPAYINLAVNVNAALWQTWWAYTLYALLFIALVSTLIFLSYQRKIAEKEKQAALSVASAKEKFFANITHEFRTPLTLILAPGTAIEQQTHEEHTRKNIALINRNAQRLLTMVEQILALARLESGHTESRHLQNITQVVEFLAHSFQPYFKQQQIELVVNNNIPDSLHLAMMPDALAKVLTNLLSNALKFSSAGGKVTLSIYSDKVTSVVFKVADLGCGIAETDLSSVFDRFTRIEDSERAVPGVGIGLALVKEIVDSHNGKIQVSSLLGVGSTFTVKLPLANQPADDEKDSKPRPVQPLTADTSSLEENTTYDIKELHLDLQDSKPFSELTVRPEEDKKTSILIIEDNMDMQNYLLSILQDDYQCHTANDGQQGIFKAQHLIPDLIISDLMMPNKDGFEVINHLKGHLTTSHIPIILLTANGNSANRNKAWQANADEYLTKPFDSTALLLRIKNLLAIRKQLQACFKQQQKSLQVIDVHQDGSDIAINECSALNESDMPMAEENKSSWLASEQLFIDRYQKIITENIADPRLKVVTIAQALHMTERQLTRKLKVLLNVTPADHLRNYRLDQAMSLLKQGKSVTEITTATGFSSNSNFGRAFKAKFGVSPTHYLKEVSSKGTA</sequence>
<evidence type="ECO:0000256" key="1">
    <source>
        <dbReference type="ARBA" id="ARBA00000085"/>
    </source>
</evidence>
<dbReference type="InterPro" id="IPR015943">
    <property type="entry name" value="WD40/YVTN_repeat-like_dom_sf"/>
</dbReference>
<dbReference type="InterPro" id="IPR013783">
    <property type="entry name" value="Ig-like_fold"/>
</dbReference>
<feature type="domain" description="HTH araC/xylS-type" evidence="12">
    <location>
        <begin position="1328"/>
        <end position="1426"/>
    </location>
</feature>
<dbReference type="RefSeq" id="WP_084723924.1">
    <property type="nucleotide sequence ID" value="NZ_CP059733.1"/>
</dbReference>
<evidence type="ECO:0000256" key="3">
    <source>
        <dbReference type="ARBA" id="ARBA00022553"/>
    </source>
</evidence>
<dbReference type="InterPro" id="IPR005467">
    <property type="entry name" value="His_kinase_dom"/>
</dbReference>